<dbReference type="SUPFAM" id="SSF142433">
    <property type="entry name" value="CinA-like"/>
    <property type="match status" value="1"/>
</dbReference>
<protein>
    <recommendedName>
        <fullName evidence="2">CinA C-terminal domain-containing protein</fullName>
    </recommendedName>
</protein>
<dbReference type="NCBIfam" id="TIGR00199">
    <property type="entry name" value="PncC_domain"/>
    <property type="match status" value="1"/>
</dbReference>
<evidence type="ECO:0000259" key="2">
    <source>
        <dbReference type="Pfam" id="PF02464"/>
    </source>
</evidence>
<evidence type="ECO:0000256" key="1">
    <source>
        <dbReference type="SAM" id="MobiDB-lite"/>
    </source>
</evidence>
<organism evidence="3 4">
    <name type="scientific">Brevibacterium samyangense</name>
    <dbReference type="NCBI Taxonomy" id="366888"/>
    <lineage>
        <taxon>Bacteria</taxon>
        <taxon>Bacillati</taxon>
        <taxon>Actinomycetota</taxon>
        <taxon>Actinomycetes</taxon>
        <taxon>Micrococcales</taxon>
        <taxon>Brevibacteriaceae</taxon>
        <taxon>Brevibacterium</taxon>
    </lineage>
</organism>
<feature type="region of interest" description="Disordered" evidence="1">
    <location>
        <begin position="1"/>
        <end position="42"/>
    </location>
</feature>
<dbReference type="InterPro" id="IPR036653">
    <property type="entry name" value="CinA-like_C"/>
</dbReference>
<comment type="caution">
    <text evidence="3">The sequence shown here is derived from an EMBL/GenBank/DDBJ whole genome shotgun (WGS) entry which is preliminary data.</text>
</comment>
<proteinExistence type="predicted"/>
<dbReference type="InterPro" id="IPR008136">
    <property type="entry name" value="CinA_C"/>
</dbReference>
<accession>A0ABN2T5D2</accession>
<name>A0ABN2T5D2_9MICO</name>
<evidence type="ECO:0000313" key="3">
    <source>
        <dbReference type="EMBL" id="GAA1997819.1"/>
    </source>
</evidence>
<evidence type="ECO:0000313" key="4">
    <source>
        <dbReference type="Proteomes" id="UP001500755"/>
    </source>
</evidence>
<gene>
    <name evidence="3" type="ORF">GCM10009755_01190</name>
</gene>
<keyword evidence="4" id="KW-1185">Reference proteome</keyword>
<dbReference type="Pfam" id="PF02464">
    <property type="entry name" value="CinA"/>
    <property type="match status" value="1"/>
</dbReference>
<reference evidence="3 4" key="1">
    <citation type="journal article" date="2019" name="Int. J. Syst. Evol. Microbiol.">
        <title>The Global Catalogue of Microorganisms (GCM) 10K type strain sequencing project: providing services to taxonomists for standard genome sequencing and annotation.</title>
        <authorList>
            <consortium name="The Broad Institute Genomics Platform"/>
            <consortium name="The Broad Institute Genome Sequencing Center for Infectious Disease"/>
            <person name="Wu L."/>
            <person name="Ma J."/>
        </authorList>
    </citation>
    <scope>NUCLEOTIDE SEQUENCE [LARGE SCALE GENOMIC DNA]</scope>
    <source>
        <strain evidence="3 4">JCM 14546</strain>
    </source>
</reference>
<dbReference type="Proteomes" id="UP001500755">
    <property type="component" value="Unassembled WGS sequence"/>
</dbReference>
<sequence>MKNVTVPAGSDQQKPLSAEDTTRTRTEFSAGPQTGRDGGLDIGSIETLSSQLAESIGAILSRRGESLAVAESLTGGQISTTLAAVPESSDWFAGSVVAYRPETKFRILGVPEGPVVTEEAARVMAETVAERMGVEYAVATTGSGGPEPQEGEEPGTTWIAVTANGNTEASLHELSTDDTERIVALTVNTALQAVHNALQERASEDTEHVHGAAGEPPD</sequence>
<dbReference type="Gene3D" id="3.90.950.20">
    <property type="entry name" value="CinA-like"/>
    <property type="match status" value="1"/>
</dbReference>
<dbReference type="EMBL" id="BAAANO010000002">
    <property type="protein sequence ID" value="GAA1997819.1"/>
    <property type="molecule type" value="Genomic_DNA"/>
</dbReference>
<feature type="domain" description="CinA C-terminal" evidence="2">
    <location>
        <begin position="51"/>
        <end position="197"/>
    </location>
</feature>